<evidence type="ECO:0000256" key="8">
    <source>
        <dbReference type="SAM" id="SignalP"/>
    </source>
</evidence>
<evidence type="ECO:0000256" key="6">
    <source>
        <dbReference type="PROSITE-ProRule" id="PRU00339"/>
    </source>
</evidence>
<dbReference type="InterPro" id="IPR019734">
    <property type="entry name" value="TPR_rpt"/>
</dbReference>
<organism evidence="9 10">
    <name type="scientific">Alkalimonas mucilaginosa</name>
    <dbReference type="NCBI Taxonomy" id="3057676"/>
    <lineage>
        <taxon>Bacteria</taxon>
        <taxon>Pseudomonadati</taxon>
        <taxon>Pseudomonadota</taxon>
        <taxon>Gammaproteobacteria</taxon>
        <taxon>Alkalimonas</taxon>
    </lineage>
</organism>
<dbReference type="RefSeq" id="WP_330087457.1">
    <property type="nucleotide sequence ID" value="NZ_JAUGZK010000004.1"/>
</dbReference>
<keyword evidence="10" id="KW-1185">Reference proteome</keyword>
<comment type="caution">
    <text evidence="9">The sequence shown here is derived from an EMBL/GenBank/DDBJ whole genome shotgun (WGS) entry which is preliminary data.</text>
</comment>
<evidence type="ECO:0000313" key="10">
    <source>
        <dbReference type="Proteomes" id="UP001339167"/>
    </source>
</evidence>
<dbReference type="Proteomes" id="UP001339167">
    <property type="component" value="Unassembled WGS sequence"/>
</dbReference>
<dbReference type="PANTHER" id="PTHR46630">
    <property type="entry name" value="TETRATRICOPEPTIDE REPEAT PROTEIN 29"/>
    <property type="match status" value="1"/>
</dbReference>
<comment type="subcellular location">
    <subcellularLocation>
        <location evidence="1">Cytoplasm</location>
    </subcellularLocation>
</comment>
<keyword evidence="7" id="KW-0812">Transmembrane</keyword>
<evidence type="ECO:0000256" key="5">
    <source>
        <dbReference type="ARBA" id="ARBA00038253"/>
    </source>
</evidence>
<dbReference type="Gene3D" id="1.25.40.10">
    <property type="entry name" value="Tetratricopeptide repeat domain"/>
    <property type="match status" value="3"/>
</dbReference>
<keyword evidence="4 6" id="KW-0802">TPR repeat</keyword>
<evidence type="ECO:0000256" key="1">
    <source>
        <dbReference type="ARBA" id="ARBA00004496"/>
    </source>
</evidence>
<evidence type="ECO:0000256" key="4">
    <source>
        <dbReference type="ARBA" id="ARBA00022803"/>
    </source>
</evidence>
<keyword evidence="3" id="KW-0677">Repeat</keyword>
<feature type="transmembrane region" description="Helical" evidence="7">
    <location>
        <begin position="434"/>
        <end position="459"/>
    </location>
</feature>
<sequence>MRYFLLALLLIYVGSAVASSAPPELRKALINEDPEQFLEQAILHPDENSSSYWMELALAYLQLYQKENALHSINQAIDLARLLDDQTLYQAQLQHVKAQILGRLYRNTELGIEALHQAVLWLEPLTSDAARTEKAEIYESLAQAYNQHSSLQQAVYYAEKSLAEAMQPRQKLNAHFLLGRLYLQMNHISQAFSHFDKTTELATELQAFHAYPLIHLRYGLAYQKMGLPQQALEAFFRAKDGFAEHQEQRNYINTLLRIVSLQLENHALDDQSYGYLEQALQFSQQLDDQMRIAEAKFQMGQWHLYHLQLNEAHYYFKKAQALFSQIGAQESLRQVQLALIESFIQQEQLAAAIALFQQLNIQHDNPNLPLFIRYRSAELGAGLAARQLEWQQAYHFSEQARALRFNDLQEQYNLKLDYLQFRQPPQPEQSKPQWYAAGMYSWGLMALSALLLLLLLLAVHRLQQLKQTSPASQLIFSRQWIQFSDRLVTEQRAKLPLHLMAITLRDCQQYKQLYGEVQLRRVLISLLQSFKLPQIVQLTIHSDVLWLGLCCQRSELAALESKILCHLAQQRTQLQPQPHLQTLILPLQELLGEDYQSGHIQALREAVWLSWYLANQLNPAQQHMYLQLKVQESRPCEWMTENIRQDLLNALQLGSIELWQQDRLLNPQLKALLD</sequence>
<evidence type="ECO:0008006" key="11">
    <source>
        <dbReference type="Google" id="ProtNLM"/>
    </source>
</evidence>
<evidence type="ECO:0000256" key="3">
    <source>
        <dbReference type="ARBA" id="ARBA00022737"/>
    </source>
</evidence>
<feature type="signal peptide" evidence="8">
    <location>
        <begin position="1"/>
        <end position="18"/>
    </location>
</feature>
<protein>
    <recommendedName>
        <fullName evidence="11">GGDEF domain-containing protein</fullName>
    </recommendedName>
</protein>
<gene>
    <name evidence="9" type="ORF">QWF21_07685</name>
</gene>
<evidence type="ECO:0000256" key="2">
    <source>
        <dbReference type="ARBA" id="ARBA00022490"/>
    </source>
</evidence>
<evidence type="ECO:0000313" key="9">
    <source>
        <dbReference type="EMBL" id="MEE2024126.1"/>
    </source>
</evidence>
<dbReference type="SUPFAM" id="SSF48452">
    <property type="entry name" value="TPR-like"/>
    <property type="match status" value="1"/>
</dbReference>
<dbReference type="InterPro" id="IPR051476">
    <property type="entry name" value="Bac_ResReg_Asp_Phosphatase"/>
</dbReference>
<keyword evidence="7" id="KW-1133">Transmembrane helix</keyword>
<dbReference type="PROSITE" id="PS50005">
    <property type="entry name" value="TPR"/>
    <property type="match status" value="1"/>
</dbReference>
<dbReference type="PANTHER" id="PTHR46630:SF1">
    <property type="entry name" value="TETRATRICOPEPTIDE REPEAT PROTEIN 29"/>
    <property type="match status" value="1"/>
</dbReference>
<dbReference type="SMART" id="SM00028">
    <property type="entry name" value="TPR"/>
    <property type="match status" value="4"/>
</dbReference>
<proteinExistence type="inferred from homology"/>
<evidence type="ECO:0000256" key="7">
    <source>
        <dbReference type="SAM" id="Phobius"/>
    </source>
</evidence>
<keyword evidence="2" id="KW-0963">Cytoplasm</keyword>
<feature type="chain" id="PRO_5046159183" description="GGDEF domain-containing protein" evidence="8">
    <location>
        <begin position="19"/>
        <end position="674"/>
    </location>
</feature>
<accession>A0ABU7JFB6</accession>
<comment type="similarity">
    <text evidence="5">Belongs to the Rap family.</text>
</comment>
<keyword evidence="8" id="KW-0732">Signal</keyword>
<feature type="repeat" description="TPR" evidence="6">
    <location>
        <begin position="172"/>
        <end position="205"/>
    </location>
</feature>
<keyword evidence="7" id="KW-0472">Membrane</keyword>
<name>A0ABU7JFB6_9GAMM</name>
<dbReference type="InterPro" id="IPR011990">
    <property type="entry name" value="TPR-like_helical_dom_sf"/>
</dbReference>
<reference evidence="9 10" key="1">
    <citation type="submission" date="2023-06" db="EMBL/GenBank/DDBJ databases">
        <title>Alkalimonas sp., MEB004 an alkaliphilic bacterium isolated from Lonar Lake, India.</title>
        <authorList>
            <person name="Joshi A."/>
            <person name="Thite S."/>
        </authorList>
    </citation>
    <scope>NUCLEOTIDE SEQUENCE [LARGE SCALE GENOMIC DNA]</scope>
    <source>
        <strain evidence="9 10">MEB004</strain>
    </source>
</reference>
<dbReference type="EMBL" id="JAUGZK010000004">
    <property type="protein sequence ID" value="MEE2024126.1"/>
    <property type="molecule type" value="Genomic_DNA"/>
</dbReference>